<dbReference type="AlphaFoldDB" id="A0A0M3JRU8"/>
<evidence type="ECO:0000313" key="6">
    <source>
        <dbReference type="WBParaSite" id="ASIM_0001065301-mRNA-1"/>
    </source>
</evidence>
<comment type="subcellular location">
    <subcellularLocation>
        <location evidence="1">Nucleus</location>
    </subcellularLocation>
</comment>
<reference evidence="4 5" key="2">
    <citation type="submission" date="2018-11" db="EMBL/GenBank/DDBJ databases">
        <authorList>
            <consortium name="Pathogen Informatics"/>
        </authorList>
    </citation>
    <scope>NUCLEOTIDE SEQUENCE [LARGE SCALE GENOMIC DNA]</scope>
</reference>
<dbReference type="GO" id="GO:0005634">
    <property type="term" value="C:nucleus"/>
    <property type="evidence" value="ECO:0007669"/>
    <property type="project" value="UniProtKB-SubCell"/>
</dbReference>
<dbReference type="WBParaSite" id="ASIM_0001065301-mRNA-1">
    <property type="protein sequence ID" value="ASIM_0001065301-mRNA-1"/>
    <property type="gene ID" value="ASIM_0001065301"/>
</dbReference>
<keyword evidence="1" id="KW-0539">Nucleus</keyword>
<feature type="domain" description="MADF" evidence="2">
    <location>
        <begin position="161"/>
        <end position="253"/>
    </location>
</feature>
<dbReference type="PROSITE" id="PS51029">
    <property type="entry name" value="MADF"/>
    <property type="match status" value="1"/>
</dbReference>
<dbReference type="PANTHER" id="PTHR12243">
    <property type="entry name" value="MADF DOMAIN TRANSCRIPTION FACTOR"/>
    <property type="match status" value="1"/>
</dbReference>
<protein>
    <submittedName>
        <fullName evidence="6">MADF domain-containing protein</fullName>
    </submittedName>
</protein>
<dbReference type="PANTHER" id="PTHR12243:SF67">
    <property type="entry name" value="COREPRESSOR OF PANGOLIN, ISOFORM A-RELATED"/>
    <property type="match status" value="1"/>
</dbReference>
<evidence type="ECO:0000259" key="3">
    <source>
        <dbReference type="PROSITE" id="PS51031"/>
    </source>
</evidence>
<keyword evidence="5" id="KW-1185">Reference proteome</keyword>
<dbReference type="Proteomes" id="UP000267096">
    <property type="component" value="Unassembled WGS sequence"/>
</dbReference>
<sequence length="401" mass="46351">MSAATVLNPVQADEIKSHPANFYRSGLLNWWSSLSDFWIEGVSLNWCGYTKLDVALEVVLNLSCSRDSNLICCRSILGDARTLYNRWKQLRDKYVKEKKKIKYSGDHTGWQYFKHLTFLDPHMVDRQQQQYARAKDGKGMLLSPGGTPHQIVITDPNFSSNLIQEVQQHPCLYDIRDPKYRHSDYRNQAWGEIIKNLNFPGDINSIYKQWKKVRDRYVREKRKIRMSNAKSGEAEESQWDLFRQMMWIDPFLDDRATFVSQHVKRKRESDEISDDGYLDDMVDVAGHHHAGTQHGNVTQLHTSPYTTMLLQTDHSHQGKPIAHLHQNVQGTQQRIPIGQLQGNVLLQQHDMNAMDGDKAFALSVTADMRALPEHARAIAKAQIQNWLDSSRLVPQINFEVK</sequence>
<dbReference type="GO" id="GO:0006357">
    <property type="term" value="P:regulation of transcription by RNA polymerase II"/>
    <property type="evidence" value="ECO:0007669"/>
    <property type="project" value="TreeGrafter"/>
</dbReference>
<dbReference type="SMART" id="SM00595">
    <property type="entry name" value="MADF"/>
    <property type="match status" value="2"/>
</dbReference>
<dbReference type="EMBL" id="UYRR01030988">
    <property type="protein sequence ID" value="VDK42533.1"/>
    <property type="molecule type" value="Genomic_DNA"/>
</dbReference>
<feature type="domain" description="BESS" evidence="3">
    <location>
        <begin position="354"/>
        <end position="393"/>
    </location>
</feature>
<dbReference type="InterPro" id="IPR004210">
    <property type="entry name" value="BESS_motif"/>
</dbReference>
<gene>
    <name evidence="4" type="ORF">ASIM_LOCUS10211</name>
</gene>
<name>A0A0M3JRU8_ANISI</name>
<reference evidence="6" key="1">
    <citation type="submission" date="2017-02" db="UniProtKB">
        <authorList>
            <consortium name="WormBaseParasite"/>
        </authorList>
    </citation>
    <scope>IDENTIFICATION</scope>
</reference>
<accession>A0A0M3JRU8</accession>
<evidence type="ECO:0000313" key="5">
    <source>
        <dbReference type="Proteomes" id="UP000267096"/>
    </source>
</evidence>
<dbReference type="OrthoDB" id="270189at2759"/>
<dbReference type="GO" id="GO:0003677">
    <property type="term" value="F:DNA binding"/>
    <property type="evidence" value="ECO:0007669"/>
    <property type="project" value="InterPro"/>
</dbReference>
<evidence type="ECO:0000259" key="2">
    <source>
        <dbReference type="PROSITE" id="PS51029"/>
    </source>
</evidence>
<dbReference type="PROSITE" id="PS51031">
    <property type="entry name" value="BESS"/>
    <property type="match status" value="1"/>
</dbReference>
<dbReference type="InterPro" id="IPR006578">
    <property type="entry name" value="MADF-dom"/>
</dbReference>
<evidence type="ECO:0000256" key="1">
    <source>
        <dbReference type="PROSITE-ProRule" id="PRU00371"/>
    </source>
</evidence>
<dbReference type="Pfam" id="PF10545">
    <property type="entry name" value="MADF_DNA_bdg"/>
    <property type="match status" value="2"/>
</dbReference>
<organism evidence="6">
    <name type="scientific">Anisakis simplex</name>
    <name type="common">Herring worm</name>
    <dbReference type="NCBI Taxonomy" id="6269"/>
    <lineage>
        <taxon>Eukaryota</taxon>
        <taxon>Metazoa</taxon>
        <taxon>Ecdysozoa</taxon>
        <taxon>Nematoda</taxon>
        <taxon>Chromadorea</taxon>
        <taxon>Rhabditida</taxon>
        <taxon>Spirurina</taxon>
        <taxon>Ascaridomorpha</taxon>
        <taxon>Ascaridoidea</taxon>
        <taxon>Anisakidae</taxon>
        <taxon>Anisakis</taxon>
        <taxon>Anisakis simplex complex</taxon>
    </lineage>
</organism>
<evidence type="ECO:0000313" key="4">
    <source>
        <dbReference type="EMBL" id="VDK42533.1"/>
    </source>
</evidence>
<dbReference type="GO" id="GO:0005667">
    <property type="term" value="C:transcription regulator complex"/>
    <property type="evidence" value="ECO:0007669"/>
    <property type="project" value="TreeGrafter"/>
</dbReference>
<proteinExistence type="predicted"/>
<dbReference type="InterPro" id="IPR039353">
    <property type="entry name" value="TF_Adf1"/>
</dbReference>